<evidence type="ECO:0000256" key="2">
    <source>
        <dbReference type="ARBA" id="ARBA00022777"/>
    </source>
</evidence>
<dbReference type="PANTHER" id="PTHR43095:SF2">
    <property type="entry name" value="GLUCONOKINASE"/>
    <property type="match status" value="1"/>
</dbReference>
<feature type="non-terminal residue" evidence="4">
    <location>
        <position position="225"/>
    </location>
</feature>
<keyword evidence="1" id="KW-0808">Transferase</keyword>
<dbReference type="GO" id="GO:0016301">
    <property type="term" value="F:kinase activity"/>
    <property type="evidence" value="ECO:0007669"/>
    <property type="project" value="UniProtKB-KW"/>
</dbReference>
<dbReference type="InterPro" id="IPR050406">
    <property type="entry name" value="FGGY_Carb_Kinase"/>
</dbReference>
<protein>
    <recommendedName>
        <fullName evidence="3">Carbohydrate kinase FGGY N-terminal domain-containing protein</fullName>
    </recommendedName>
</protein>
<organism evidence="4">
    <name type="scientific">marine sediment metagenome</name>
    <dbReference type="NCBI Taxonomy" id="412755"/>
    <lineage>
        <taxon>unclassified sequences</taxon>
        <taxon>metagenomes</taxon>
        <taxon>ecological metagenomes</taxon>
    </lineage>
</organism>
<evidence type="ECO:0000259" key="3">
    <source>
        <dbReference type="Pfam" id="PF00370"/>
    </source>
</evidence>
<feature type="domain" description="Carbohydrate kinase FGGY N-terminal" evidence="3">
    <location>
        <begin position="1"/>
        <end position="87"/>
    </location>
</feature>
<gene>
    <name evidence="4" type="ORF">S01H4_57945</name>
</gene>
<evidence type="ECO:0000313" key="4">
    <source>
        <dbReference type="EMBL" id="GAH11150.1"/>
    </source>
</evidence>
<dbReference type="Pfam" id="PF00370">
    <property type="entry name" value="FGGY_N"/>
    <property type="match status" value="1"/>
</dbReference>
<comment type="caution">
    <text evidence="4">The sequence shown here is derived from an EMBL/GenBank/DDBJ whole genome shotgun (WGS) entry which is preliminary data.</text>
</comment>
<dbReference type="EMBL" id="BART01033795">
    <property type="protein sequence ID" value="GAH11150.1"/>
    <property type="molecule type" value="Genomic_DNA"/>
</dbReference>
<feature type="non-terminal residue" evidence="4">
    <location>
        <position position="1"/>
    </location>
</feature>
<reference evidence="4" key="1">
    <citation type="journal article" date="2014" name="Front. Microbiol.">
        <title>High frequency of phylogenetically diverse reductive dehalogenase-homologous genes in deep subseafloor sedimentary metagenomes.</title>
        <authorList>
            <person name="Kawai M."/>
            <person name="Futagami T."/>
            <person name="Toyoda A."/>
            <person name="Takaki Y."/>
            <person name="Nishi S."/>
            <person name="Hori S."/>
            <person name="Arai W."/>
            <person name="Tsubouchi T."/>
            <person name="Morono Y."/>
            <person name="Uchiyama I."/>
            <person name="Ito T."/>
            <person name="Fujiyama A."/>
            <person name="Inagaki F."/>
            <person name="Takami H."/>
        </authorList>
    </citation>
    <scope>NUCLEOTIDE SEQUENCE</scope>
    <source>
        <strain evidence="4">Expedition CK06-06</strain>
    </source>
</reference>
<dbReference type="InterPro" id="IPR043129">
    <property type="entry name" value="ATPase_NBD"/>
</dbReference>
<dbReference type="PANTHER" id="PTHR43095">
    <property type="entry name" value="SUGAR KINASE"/>
    <property type="match status" value="1"/>
</dbReference>
<accession>X1DSC8</accession>
<dbReference type="Gene3D" id="3.30.420.40">
    <property type="match status" value="2"/>
</dbReference>
<dbReference type="SUPFAM" id="SSF53067">
    <property type="entry name" value="Actin-like ATPase domain"/>
    <property type="match status" value="2"/>
</dbReference>
<sequence length="225" mass="25152">WLVYKFTGNFYSDLSSAAETQILDIKKGKWSSEIIDTFNFDPDFFPEIVDSGTVVGELKENLSNKFDLNRYVPFIISGGDTQATLLGMGAIEKGDIGISLGTTAPLHLVVDKPIFDPNCNYWTSCHSIKGKWLIESHAGNTGASYDWFKQAFLSSFTEKPDSLIEDYLKKTTPGALSTYTYLGPERMNIKNTTSIKRGAFIFQPPMMVNEDVPKIENFARSVLET</sequence>
<keyword evidence="2" id="KW-0418">Kinase</keyword>
<dbReference type="GO" id="GO:0005975">
    <property type="term" value="P:carbohydrate metabolic process"/>
    <property type="evidence" value="ECO:0007669"/>
    <property type="project" value="InterPro"/>
</dbReference>
<dbReference type="AlphaFoldDB" id="X1DSC8"/>
<proteinExistence type="predicted"/>
<evidence type="ECO:0000256" key="1">
    <source>
        <dbReference type="ARBA" id="ARBA00022679"/>
    </source>
</evidence>
<dbReference type="InterPro" id="IPR018484">
    <property type="entry name" value="FGGY_N"/>
</dbReference>
<name>X1DSC8_9ZZZZ</name>